<dbReference type="STRING" id="1505907.TEU_01830"/>
<evidence type="ECO:0000313" key="2">
    <source>
        <dbReference type="Proteomes" id="UP000029980"/>
    </source>
</evidence>
<dbReference type="GO" id="GO:0004674">
    <property type="term" value="F:protein serine/threonine kinase activity"/>
    <property type="evidence" value="ECO:0007669"/>
    <property type="project" value="UniProtKB-KW"/>
</dbReference>
<name>A0A097QRS6_9EURY</name>
<dbReference type="GeneID" id="25152171"/>
<protein>
    <submittedName>
        <fullName evidence="1">Serine/threonine protein kinase</fullName>
    </submittedName>
</protein>
<dbReference type="OrthoDB" id="86092at2157"/>
<dbReference type="PANTHER" id="PTHR37171:SF1">
    <property type="entry name" value="SERINE_THREONINE-PROTEIN KINASE YRZF-RELATED"/>
    <property type="match status" value="1"/>
</dbReference>
<keyword evidence="2" id="KW-1185">Reference proteome</keyword>
<evidence type="ECO:0000313" key="1">
    <source>
        <dbReference type="EMBL" id="AIU69179.1"/>
    </source>
</evidence>
<dbReference type="AlphaFoldDB" id="A0A097QRS6"/>
<dbReference type="PANTHER" id="PTHR37171">
    <property type="entry name" value="SERINE/THREONINE-PROTEIN KINASE YRZF-RELATED"/>
    <property type="match status" value="1"/>
</dbReference>
<dbReference type="Proteomes" id="UP000029980">
    <property type="component" value="Chromosome"/>
</dbReference>
<dbReference type="InterPro" id="IPR011009">
    <property type="entry name" value="Kinase-like_dom_sf"/>
</dbReference>
<reference evidence="1 2" key="1">
    <citation type="journal article" date="2015" name="Int. J. Syst. Evol. Microbiol.">
        <title>Thermococcus eurythermalis sp. nov., a conditional piezophilic hyperthermophilic archaeon with a wide temperature range isolated from an oil-immersed chimney in the Guaymas Basin.</title>
        <authorList>
            <person name="Zhao W."/>
            <person name="Zeng X."/>
            <person name="Xiao X."/>
        </authorList>
    </citation>
    <scope>NUCLEOTIDE SEQUENCE [LARGE SCALE GENOMIC DNA]</scope>
    <source>
        <strain evidence="1 2">A501</strain>
    </source>
</reference>
<dbReference type="KEGG" id="teu:TEU_01830"/>
<proteinExistence type="predicted"/>
<gene>
    <name evidence="1" type="ORF">TEU_01830</name>
</gene>
<dbReference type="SUPFAM" id="SSF56112">
    <property type="entry name" value="Protein kinase-like (PK-like)"/>
    <property type="match status" value="1"/>
</dbReference>
<dbReference type="HOGENOM" id="CLU_095575_1_0_2"/>
<dbReference type="EMBL" id="CP008887">
    <property type="protein sequence ID" value="AIU69179.1"/>
    <property type="molecule type" value="Genomic_DNA"/>
</dbReference>
<accession>A0A097QRS6</accession>
<dbReference type="InterPro" id="IPR052396">
    <property type="entry name" value="Meiotic_Drive_Suppr_Kinase"/>
</dbReference>
<keyword evidence="1" id="KW-0808">Transferase</keyword>
<organism evidence="1 2">
    <name type="scientific">Thermococcus eurythermalis</name>
    <dbReference type="NCBI Taxonomy" id="1505907"/>
    <lineage>
        <taxon>Archaea</taxon>
        <taxon>Methanobacteriati</taxon>
        <taxon>Methanobacteriota</taxon>
        <taxon>Thermococci</taxon>
        <taxon>Thermococcales</taxon>
        <taxon>Thermococcaceae</taxon>
        <taxon>Thermococcus</taxon>
    </lineage>
</organism>
<dbReference type="RefSeq" id="WP_050002161.1">
    <property type="nucleotide sequence ID" value="NZ_CP008887.1"/>
</dbReference>
<sequence length="216" mass="24645">MTFENIIGRKRLERFLTRLGELGFDGVRPLSKGTTSLVFVGEFKGKKAIVKLQRPDSPRSNFDREADILKAIRPFGITPPLLFTGTFEGLPYIVREFAEGEPILYADIEKRHLFQIAEKTALLDRLGLDHGQMQGGKHIIVGARVWIIDFEKAGWRKPNNLTSTFSMLFVGKNAISERLYSKFDLDEGFRENVKEALREYKRTGRLSRLLELLSGL</sequence>
<keyword evidence="1" id="KW-0723">Serine/threonine-protein kinase</keyword>
<keyword evidence="1" id="KW-0418">Kinase</keyword>